<evidence type="ECO:0000313" key="4">
    <source>
        <dbReference type="EMBL" id="KXG51282.1"/>
    </source>
</evidence>
<evidence type="ECO:0000256" key="2">
    <source>
        <dbReference type="RuleBase" id="RU003682"/>
    </source>
</evidence>
<organism evidence="4 5">
    <name type="scientific">Penicillium patulum</name>
    <name type="common">Penicillium griseofulvum</name>
    <dbReference type="NCBI Taxonomy" id="5078"/>
    <lineage>
        <taxon>Eukaryota</taxon>
        <taxon>Fungi</taxon>
        <taxon>Dikarya</taxon>
        <taxon>Ascomycota</taxon>
        <taxon>Pezizomycotina</taxon>
        <taxon>Eurotiomycetes</taxon>
        <taxon>Eurotiomycetidae</taxon>
        <taxon>Eurotiales</taxon>
        <taxon>Aspergillaceae</taxon>
        <taxon>Penicillium</taxon>
    </lineage>
</organism>
<dbReference type="EMBL" id="LHQR01000033">
    <property type="protein sequence ID" value="KXG51282.1"/>
    <property type="molecule type" value="Genomic_DNA"/>
</dbReference>
<dbReference type="STRING" id="5078.A0A135LQR3"/>
<dbReference type="InterPro" id="IPR050231">
    <property type="entry name" value="Iron_ascorbate_oxido_reductase"/>
</dbReference>
<evidence type="ECO:0000259" key="3">
    <source>
        <dbReference type="PROSITE" id="PS51471"/>
    </source>
</evidence>
<dbReference type="OMA" id="SETMQRW"/>
<keyword evidence="2" id="KW-0560">Oxidoreductase</keyword>
<reference evidence="4 5" key="1">
    <citation type="journal article" date="2016" name="BMC Genomics">
        <title>Genome sequencing and secondary metabolism of the postharvest pathogen Penicillium griseofulvum.</title>
        <authorList>
            <person name="Banani H."/>
            <person name="Marcet-Houben M."/>
            <person name="Ballester A.R."/>
            <person name="Abbruscato P."/>
            <person name="Gonzalez-Candelas L."/>
            <person name="Gabaldon T."/>
            <person name="Spadaro D."/>
        </authorList>
    </citation>
    <scope>NUCLEOTIDE SEQUENCE [LARGE SCALE GENOMIC DNA]</scope>
    <source>
        <strain evidence="4 5">PG3</strain>
    </source>
</reference>
<dbReference type="InterPro" id="IPR005123">
    <property type="entry name" value="Oxoglu/Fe-dep_dioxygenase_dom"/>
</dbReference>
<dbReference type="Gene3D" id="2.60.120.330">
    <property type="entry name" value="B-lactam Antibiotic, Isopenicillin N Synthase, Chain"/>
    <property type="match status" value="1"/>
</dbReference>
<dbReference type="Pfam" id="PF03171">
    <property type="entry name" value="2OG-FeII_Oxy"/>
    <property type="match status" value="1"/>
</dbReference>
<dbReference type="SUPFAM" id="SSF51197">
    <property type="entry name" value="Clavaminate synthase-like"/>
    <property type="match status" value="1"/>
</dbReference>
<protein>
    <submittedName>
        <fullName evidence="4">Oxoglutarate/iron-dependent dioxygenase</fullName>
    </submittedName>
</protein>
<dbReference type="Pfam" id="PF14226">
    <property type="entry name" value="DIOX_N"/>
    <property type="match status" value="1"/>
</dbReference>
<dbReference type="RefSeq" id="XP_040649818.1">
    <property type="nucleotide sequence ID" value="XM_040797256.1"/>
</dbReference>
<comment type="caution">
    <text evidence="4">The sequence shown here is derived from an EMBL/GenBank/DDBJ whole genome shotgun (WGS) entry which is preliminary data.</text>
</comment>
<comment type="similarity">
    <text evidence="1 2">Belongs to the iron/ascorbate-dependent oxidoreductase family.</text>
</comment>
<feature type="domain" description="Fe2OG dioxygenase" evidence="3">
    <location>
        <begin position="174"/>
        <end position="287"/>
    </location>
</feature>
<dbReference type="InterPro" id="IPR044861">
    <property type="entry name" value="IPNS-like_FE2OG_OXY"/>
</dbReference>
<dbReference type="InterPro" id="IPR027443">
    <property type="entry name" value="IPNS-like_sf"/>
</dbReference>
<dbReference type="PROSITE" id="PS51471">
    <property type="entry name" value="FE2OG_OXY"/>
    <property type="match status" value="1"/>
</dbReference>
<accession>A0A135LQR3</accession>
<keyword evidence="2" id="KW-0479">Metal-binding</keyword>
<proteinExistence type="inferred from homology"/>
<keyword evidence="2" id="KW-0408">Iron</keyword>
<dbReference type="GO" id="GO:0051213">
    <property type="term" value="F:dioxygenase activity"/>
    <property type="evidence" value="ECO:0007669"/>
    <property type="project" value="UniProtKB-KW"/>
</dbReference>
<gene>
    <name evidence="4" type="ORF">PGRI_095430</name>
</gene>
<name>A0A135LQR3_PENPA</name>
<dbReference type="GO" id="GO:0046872">
    <property type="term" value="F:metal ion binding"/>
    <property type="evidence" value="ECO:0007669"/>
    <property type="project" value="UniProtKB-KW"/>
</dbReference>
<dbReference type="Proteomes" id="UP000070168">
    <property type="component" value="Unassembled WGS sequence"/>
</dbReference>
<dbReference type="PANTHER" id="PTHR47990">
    <property type="entry name" value="2-OXOGLUTARATE (2OG) AND FE(II)-DEPENDENT OXYGENASE SUPERFAMILY PROTEIN-RELATED"/>
    <property type="match status" value="1"/>
</dbReference>
<dbReference type="InterPro" id="IPR026992">
    <property type="entry name" value="DIOX_N"/>
</dbReference>
<keyword evidence="4" id="KW-0223">Dioxygenase</keyword>
<dbReference type="GO" id="GO:0044283">
    <property type="term" value="P:small molecule biosynthetic process"/>
    <property type="evidence" value="ECO:0007669"/>
    <property type="project" value="UniProtKB-ARBA"/>
</dbReference>
<evidence type="ECO:0000313" key="5">
    <source>
        <dbReference type="Proteomes" id="UP000070168"/>
    </source>
</evidence>
<dbReference type="GeneID" id="63712556"/>
<dbReference type="AlphaFoldDB" id="A0A135LQR3"/>
<evidence type="ECO:0000256" key="1">
    <source>
        <dbReference type="ARBA" id="ARBA00008056"/>
    </source>
</evidence>
<keyword evidence="5" id="KW-1185">Reference proteome</keyword>
<dbReference type="OrthoDB" id="288590at2759"/>
<sequence>MSIPVLDASALSEGTAEQREEFATKLLDSLKTYGFAKLVNHTVPVPLVKETFDQIKSFFKLPYAVKRPLKNDPKNGQQRGWSVPGEEKTWWLESNNGEIKEPNFGDNKESFDCGHPDDKQFPNVWPPESDLPGYQDTMDRFFFSCGDLTLELLQAMAEGLCLDPTVFTSRCTNEASTIRINHFPPIERKTLDDGKISRIWPHKDFGIISLVFPDVTPGLEYEDRSNPGTFIPMPYGSDKEVVVIVSETMQRWTNGQIGGGLHRVTRPRECDEETVPERWSLVYFNKADRHVNVGPLKEFLQDQKPMYEDLTALEYQTLRNAAHYPG</sequence>